<dbReference type="InterPro" id="IPR013563">
    <property type="entry name" value="Oligopep_ABC_C"/>
</dbReference>
<comment type="similarity">
    <text evidence="2">Belongs to the ABC transporter superfamily.</text>
</comment>
<proteinExistence type="inferred from homology"/>
<name>A0A212KGR6_9FIRM</name>
<accession>A0A212KGR6</accession>
<dbReference type="PROSITE" id="PS00211">
    <property type="entry name" value="ABC_TRANSPORTER_1"/>
    <property type="match status" value="1"/>
</dbReference>
<dbReference type="PANTHER" id="PTHR43297:SF2">
    <property type="entry name" value="DIPEPTIDE TRANSPORT ATP-BINDING PROTEIN DPPD"/>
    <property type="match status" value="1"/>
</dbReference>
<evidence type="ECO:0000256" key="4">
    <source>
        <dbReference type="ARBA" id="ARBA00022475"/>
    </source>
</evidence>
<evidence type="ECO:0000259" key="8">
    <source>
        <dbReference type="PROSITE" id="PS50893"/>
    </source>
</evidence>
<dbReference type="GO" id="GO:0016887">
    <property type="term" value="F:ATP hydrolysis activity"/>
    <property type="evidence" value="ECO:0007669"/>
    <property type="project" value="InterPro"/>
</dbReference>
<evidence type="ECO:0000256" key="3">
    <source>
        <dbReference type="ARBA" id="ARBA00022448"/>
    </source>
</evidence>
<dbReference type="GO" id="GO:0005886">
    <property type="term" value="C:plasma membrane"/>
    <property type="evidence" value="ECO:0007669"/>
    <property type="project" value="UniProtKB-SubCell"/>
</dbReference>
<dbReference type="PROSITE" id="PS50893">
    <property type="entry name" value="ABC_TRANSPORTER_2"/>
    <property type="match status" value="1"/>
</dbReference>
<evidence type="ECO:0000256" key="1">
    <source>
        <dbReference type="ARBA" id="ARBA00004202"/>
    </source>
</evidence>
<keyword evidence="6 9" id="KW-0067">ATP-binding</keyword>
<evidence type="ECO:0000313" key="9">
    <source>
        <dbReference type="EMBL" id="SBW10831.1"/>
    </source>
</evidence>
<dbReference type="InterPro" id="IPR003593">
    <property type="entry name" value="AAA+_ATPase"/>
</dbReference>
<dbReference type="Pfam" id="PF08352">
    <property type="entry name" value="oligo_HPY"/>
    <property type="match status" value="1"/>
</dbReference>
<dbReference type="AlphaFoldDB" id="A0A212KGR6"/>
<protein>
    <submittedName>
        <fullName evidence="9">Oligopeptide transporter subunit ATP-binding component of ABC superfamily</fullName>
    </submittedName>
</protein>
<keyword evidence="3" id="KW-0813">Transport</keyword>
<evidence type="ECO:0000256" key="7">
    <source>
        <dbReference type="ARBA" id="ARBA00023136"/>
    </source>
</evidence>
<dbReference type="EMBL" id="FLUN01000001">
    <property type="protein sequence ID" value="SBW10831.1"/>
    <property type="molecule type" value="Genomic_DNA"/>
</dbReference>
<dbReference type="Gene3D" id="3.40.50.300">
    <property type="entry name" value="P-loop containing nucleotide triphosphate hydrolases"/>
    <property type="match status" value="1"/>
</dbReference>
<dbReference type="GO" id="GO:0015833">
    <property type="term" value="P:peptide transport"/>
    <property type="evidence" value="ECO:0007669"/>
    <property type="project" value="InterPro"/>
</dbReference>
<sequence length="346" mass="38222">MSEHLLDVRNLRVSFHTYAGEVKAVRGVSFWLDAGETLAIVGESGCGKSVTVQTIMKLLPSPPARIKDGAILYQGRDITRLTDKEMENYRGKEFSMIFQDSMTSLNPTMRVGRQMCEGILRHRKASREEAKHLAIELLGQVGLPNPEQAYRRYPHTMSGGQRQRVMIAMAIACNPKILFADEPTTALDVTMQAQILDLVNGLKARLGTSVLLITHDLGVVAKMADRIAVMYAGKVVEYGDARQVFYRPCHPYTWGLLGAMPNLIQDVKSELYAIPGTPPDLYSPPQGCAFAARCPYAMEACLKEDAPEFSCGEGHSSRCWLLDQRSEPVMPPEGIPELPRGGAILE</sequence>
<dbReference type="Pfam" id="PF00005">
    <property type="entry name" value="ABC_tran"/>
    <property type="match status" value="1"/>
</dbReference>
<dbReference type="CDD" id="cd03257">
    <property type="entry name" value="ABC_NikE_OppD_transporters"/>
    <property type="match status" value="1"/>
</dbReference>
<dbReference type="NCBIfam" id="TIGR01727">
    <property type="entry name" value="oligo_HPY"/>
    <property type="match status" value="1"/>
</dbReference>
<dbReference type="SMART" id="SM00382">
    <property type="entry name" value="AAA"/>
    <property type="match status" value="1"/>
</dbReference>
<keyword evidence="7" id="KW-0472">Membrane</keyword>
<evidence type="ECO:0000256" key="5">
    <source>
        <dbReference type="ARBA" id="ARBA00022741"/>
    </source>
</evidence>
<feature type="domain" description="ABC transporter" evidence="8">
    <location>
        <begin position="8"/>
        <end position="257"/>
    </location>
</feature>
<reference evidence="9" key="1">
    <citation type="submission" date="2016-04" db="EMBL/GenBank/DDBJ databases">
        <authorList>
            <person name="Evans L.H."/>
            <person name="Alamgir A."/>
            <person name="Owens N."/>
            <person name="Weber N.D."/>
            <person name="Virtaneva K."/>
            <person name="Barbian K."/>
            <person name="Babar A."/>
            <person name="Rosenke K."/>
        </authorList>
    </citation>
    <scope>NUCLEOTIDE SEQUENCE</scope>
    <source>
        <strain evidence="9">86</strain>
    </source>
</reference>
<gene>
    <name evidence="9" type="primary">oppD</name>
    <name evidence="9" type="ORF">KL86CLO1_13073</name>
</gene>
<keyword evidence="5" id="KW-0547">Nucleotide-binding</keyword>
<dbReference type="SUPFAM" id="SSF52540">
    <property type="entry name" value="P-loop containing nucleoside triphosphate hydrolases"/>
    <property type="match status" value="1"/>
</dbReference>
<dbReference type="GO" id="GO:0005524">
    <property type="term" value="F:ATP binding"/>
    <property type="evidence" value="ECO:0007669"/>
    <property type="project" value="UniProtKB-KW"/>
</dbReference>
<dbReference type="InterPro" id="IPR017871">
    <property type="entry name" value="ABC_transporter-like_CS"/>
</dbReference>
<keyword evidence="4" id="KW-1003">Cell membrane</keyword>
<evidence type="ECO:0000256" key="2">
    <source>
        <dbReference type="ARBA" id="ARBA00005417"/>
    </source>
</evidence>
<organism evidence="9">
    <name type="scientific">uncultured Eubacteriales bacterium</name>
    <dbReference type="NCBI Taxonomy" id="172733"/>
    <lineage>
        <taxon>Bacteria</taxon>
        <taxon>Bacillati</taxon>
        <taxon>Bacillota</taxon>
        <taxon>Clostridia</taxon>
        <taxon>Eubacteriales</taxon>
        <taxon>environmental samples</taxon>
    </lineage>
</organism>
<dbReference type="InterPro" id="IPR003439">
    <property type="entry name" value="ABC_transporter-like_ATP-bd"/>
</dbReference>
<dbReference type="FunFam" id="3.40.50.300:FF:000016">
    <property type="entry name" value="Oligopeptide ABC transporter ATP-binding component"/>
    <property type="match status" value="1"/>
</dbReference>
<dbReference type="PANTHER" id="PTHR43297">
    <property type="entry name" value="OLIGOPEPTIDE TRANSPORT ATP-BINDING PROTEIN APPD"/>
    <property type="match status" value="1"/>
</dbReference>
<comment type="subcellular location">
    <subcellularLocation>
        <location evidence="1">Cell membrane</location>
        <topology evidence="1">Peripheral membrane protein</topology>
    </subcellularLocation>
</comment>
<evidence type="ECO:0000256" key="6">
    <source>
        <dbReference type="ARBA" id="ARBA00022840"/>
    </source>
</evidence>
<dbReference type="InterPro" id="IPR027417">
    <property type="entry name" value="P-loop_NTPase"/>
</dbReference>
<dbReference type="InterPro" id="IPR050388">
    <property type="entry name" value="ABC_Ni/Peptide_Import"/>
</dbReference>